<accession>A0ABT7SEN2</accession>
<evidence type="ECO:0000313" key="4">
    <source>
        <dbReference type="Proteomes" id="UP001529338"/>
    </source>
</evidence>
<keyword evidence="4" id="KW-1185">Reference proteome</keyword>
<dbReference type="PANTHER" id="PTHR43569">
    <property type="entry name" value="AMIDOHYDROLASE"/>
    <property type="match status" value="1"/>
</dbReference>
<evidence type="ECO:0000256" key="1">
    <source>
        <dbReference type="ARBA" id="ARBA00038310"/>
    </source>
</evidence>
<proteinExistence type="inferred from homology"/>
<dbReference type="EMBL" id="JAUCGQ010000001">
    <property type="protein sequence ID" value="MDM7854653.1"/>
    <property type="molecule type" value="Genomic_DNA"/>
</dbReference>
<sequence>MADTVVDCHAQVWNPQAVHYPWMAPGLARTDRPWSLDDVRDDLAEHGVHRVVLVQSAGNRADSELMLFQALTSPIVAGVVAWVPMTRPDEAAGQLHAWRHEPVVGVGHRVHEEEPEWLLRPEVDESLGLLAEHNLTFDVTAWTPTLLAHVAALAERHPKVSFVVGRLGRPPLAARSAGDTVAWKDWSAWLATLGQLPNVAIKLAGIGADLPAGWTHVDVQPAVDVALESMGPDRVMLGSDWPSVQVAGGTYAQAWAELRATLDGLDERDRALVLGGTANRVYALPLD</sequence>
<dbReference type="SUPFAM" id="SSF51556">
    <property type="entry name" value="Metallo-dependent hydrolases"/>
    <property type="match status" value="1"/>
</dbReference>
<organism evidence="3 4">
    <name type="scientific">Cellulomonas alba</name>
    <dbReference type="NCBI Taxonomy" id="3053467"/>
    <lineage>
        <taxon>Bacteria</taxon>
        <taxon>Bacillati</taxon>
        <taxon>Actinomycetota</taxon>
        <taxon>Actinomycetes</taxon>
        <taxon>Micrococcales</taxon>
        <taxon>Cellulomonadaceae</taxon>
        <taxon>Cellulomonas</taxon>
    </lineage>
</organism>
<feature type="domain" description="Amidohydrolase-related" evidence="2">
    <location>
        <begin position="6"/>
        <end position="283"/>
    </location>
</feature>
<reference evidence="3 4" key="1">
    <citation type="submission" date="2023-06" db="EMBL/GenBank/DDBJ databases">
        <title>Cellulomonas sp. MW4 Whole genome sequence.</title>
        <authorList>
            <person name="Park S."/>
        </authorList>
    </citation>
    <scope>NUCLEOTIDE SEQUENCE [LARGE SCALE GENOMIC DNA]</scope>
    <source>
        <strain evidence="3 4">MW4</strain>
    </source>
</reference>
<evidence type="ECO:0000259" key="2">
    <source>
        <dbReference type="Pfam" id="PF04909"/>
    </source>
</evidence>
<dbReference type="Gene3D" id="3.20.20.140">
    <property type="entry name" value="Metal-dependent hydrolases"/>
    <property type="match status" value="1"/>
</dbReference>
<dbReference type="RefSeq" id="WP_289454423.1">
    <property type="nucleotide sequence ID" value="NZ_JAUCGQ010000001.1"/>
</dbReference>
<evidence type="ECO:0000313" key="3">
    <source>
        <dbReference type="EMBL" id="MDM7854653.1"/>
    </source>
</evidence>
<dbReference type="InterPro" id="IPR006680">
    <property type="entry name" value="Amidohydro-rel"/>
</dbReference>
<comment type="caution">
    <text evidence="3">The sequence shown here is derived from an EMBL/GenBank/DDBJ whole genome shotgun (WGS) entry which is preliminary data.</text>
</comment>
<dbReference type="Pfam" id="PF04909">
    <property type="entry name" value="Amidohydro_2"/>
    <property type="match status" value="1"/>
</dbReference>
<dbReference type="InterPro" id="IPR032466">
    <property type="entry name" value="Metal_Hydrolase"/>
</dbReference>
<gene>
    <name evidence="3" type="ORF">QRT04_06900</name>
</gene>
<comment type="similarity">
    <text evidence="1">Belongs to the metallo-dependent hydrolases superfamily.</text>
</comment>
<dbReference type="Proteomes" id="UP001529338">
    <property type="component" value="Unassembled WGS sequence"/>
</dbReference>
<name>A0ABT7SEN2_9CELL</name>
<dbReference type="InterPro" id="IPR052350">
    <property type="entry name" value="Metallo-dep_Lactonases"/>
</dbReference>
<protein>
    <submittedName>
        <fullName evidence="3">Amidohydrolase family protein</fullName>
    </submittedName>
</protein>
<dbReference type="PANTHER" id="PTHR43569:SF2">
    <property type="entry name" value="AMIDOHYDROLASE-RELATED DOMAIN-CONTAINING PROTEIN"/>
    <property type="match status" value="1"/>
</dbReference>